<evidence type="ECO:0000313" key="2">
    <source>
        <dbReference type="Proteomes" id="UP000777265"/>
    </source>
</evidence>
<sequence>MIKYHFTQGTGMKGTPKQKHFQEPLFKELKKDYCYVCYQRIKQDEGIHVGRDMWRHRKCKPGSRRWLKSKVGQENPLPHLPRR</sequence>
<reference evidence="1" key="1">
    <citation type="journal article" date="2020" name="Biotechnol. Biofuels">
        <title>New insights from the biogas microbiome by comprehensive genome-resolved metagenomics of nearly 1600 species originating from multiple anaerobic digesters.</title>
        <authorList>
            <person name="Campanaro S."/>
            <person name="Treu L."/>
            <person name="Rodriguez-R L.M."/>
            <person name="Kovalovszki A."/>
            <person name="Ziels R.M."/>
            <person name="Maus I."/>
            <person name="Zhu X."/>
            <person name="Kougias P.G."/>
            <person name="Basile A."/>
            <person name="Luo G."/>
            <person name="Schluter A."/>
            <person name="Konstantinidis K.T."/>
            <person name="Angelidaki I."/>
        </authorList>
    </citation>
    <scope>NUCLEOTIDE SEQUENCE</scope>
    <source>
        <strain evidence="1">AS06rmzACSIP_7</strain>
    </source>
</reference>
<gene>
    <name evidence="1" type="ORF">GXY80_07030</name>
</gene>
<protein>
    <submittedName>
        <fullName evidence="1">Uncharacterized protein</fullName>
    </submittedName>
</protein>
<dbReference type="AlphaFoldDB" id="A0A971M380"/>
<dbReference type="EMBL" id="JAAYEE010000115">
    <property type="protein sequence ID" value="NLW35218.1"/>
    <property type="molecule type" value="Genomic_DNA"/>
</dbReference>
<evidence type="ECO:0000313" key="1">
    <source>
        <dbReference type="EMBL" id="NLW35218.1"/>
    </source>
</evidence>
<reference evidence="1" key="2">
    <citation type="submission" date="2020-01" db="EMBL/GenBank/DDBJ databases">
        <authorList>
            <person name="Campanaro S."/>
        </authorList>
    </citation>
    <scope>NUCLEOTIDE SEQUENCE</scope>
    <source>
        <strain evidence="1">AS06rmzACSIP_7</strain>
    </source>
</reference>
<proteinExistence type="predicted"/>
<organism evidence="1 2">
    <name type="scientific">Syntrophorhabdus aromaticivorans</name>
    <dbReference type="NCBI Taxonomy" id="328301"/>
    <lineage>
        <taxon>Bacteria</taxon>
        <taxon>Pseudomonadati</taxon>
        <taxon>Thermodesulfobacteriota</taxon>
        <taxon>Syntrophorhabdia</taxon>
        <taxon>Syntrophorhabdales</taxon>
        <taxon>Syntrophorhabdaceae</taxon>
        <taxon>Syntrophorhabdus</taxon>
    </lineage>
</organism>
<comment type="caution">
    <text evidence="1">The sequence shown here is derived from an EMBL/GenBank/DDBJ whole genome shotgun (WGS) entry which is preliminary data.</text>
</comment>
<dbReference type="Proteomes" id="UP000777265">
    <property type="component" value="Unassembled WGS sequence"/>
</dbReference>
<accession>A0A971M380</accession>
<name>A0A971M380_9BACT</name>